<evidence type="ECO:0000313" key="1">
    <source>
        <dbReference type="EMBL" id="VAW93215.1"/>
    </source>
</evidence>
<dbReference type="EMBL" id="UOFU01000020">
    <property type="protein sequence ID" value="VAW93215.1"/>
    <property type="molecule type" value="Genomic_DNA"/>
</dbReference>
<dbReference type="Gene3D" id="1.25.40.10">
    <property type="entry name" value="Tetratricopeptide repeat domain"/>
    <property type="match status" value="2"/>
</dbReference>
<gene>
    <name evidence="1" type="ORF">MNBD_GAMMA20-1866</name>
</gene>
<dbReference type="PANTHER" id="PTHR11102:SF160">
    <property type="entry name" value="ERAD-ASSOCIATED E3 UBIQUITIN-PROTEIN LIGASE COMPONENT HRD3"/>
    <property type="match status" value="1"/>
</dbReference>
<accession>A0A3B0ZID8</accession>
<dbReference type="AlphaFoldDB" id="A0A3B0ZID8"/>
<evidence type="ECO:0008006" key="2">
    <source>
        <dbReference type="Google" id="ProtNLM"/>
    </source>
</evidence>
<dbReference type="InterPro" id="IPR011990">
    <property type="entry name" value="TPR-like_helical_dom_sf"/>
</dbReference>
<sequence>MRHFATMRFIIRALFILLLSALAAQSVLANDDLQVLRQAAEADQSAKAQYRLGLRYLQGKGVNQDNRSALMWLQRAAEQNYAPAQYQLGELYRTGDGVDIDAAAAVEYLTSAAEQGYPAAQYKLGTLYLTGSLVEKDLIAATEWIELAAEHGYTEARQALAELNKVAPAANDTIAAQAEDNTREVSTTPLNTHIRAAEQGDAEAQYQLGKIYRKGTEKGVSRSFKEAAKWYGMAAEQGHAEAQYQLGELYTKGRGVKKNKKTAQKWYKAAAKQGHVKAKYRQRGCGFC</sequence>
<dbReference type="SMART" id="SM00671">
    <property type="entry name" value="SEL1"/>
    <property type="match status" value="5"/>
</dbReference>
<proteinExistence type="predicted"/>
<name>A0A3B0ZID8_9ZZZZ</name>
<organism evidence="1">
    <name type="scientific">hydrothermal vent metagenome</name>
    <dbReference type="NCBI Taxonomy" id="652676"/>
    <lineage>
        <taxon>unclassified sequences</taxon>
        <taxon>metagenomes</taxon>
        <taxon>ecological metagenomes</taxon>
    </lineage>
</organism>
<dbReference type="Pfam" id="PF08238">
    <property type="entry name" value="Sel1"/>
    <property type="match status" value="5"/>
</dbReference>
<dbReference type="SUPFAM" id="SSF81901">
    <property type="entry name" value="HCP-like"/>
    <property type="match status" value="2"/>
</dbReference>
<protein>
    <recommendedName>
        <fullName evidence="2">TETRATRICOPEPTIDE REPEAT FAMILY PROTEIN</fullName>
    </recommendedName>
</protein>
<dbReference type="InterPro" id="IPR006597">
    <property type="entry name" value="Sel1-like"/>
</dbReference>
<dbReference type="PANTHER" id="PTHR11102">
    <property type="entry name" value="SEL-1-LIKE PROTEIN"/>
    <property type="match status" value="1"/>
</dbReference>
<reference evidence="1" key="1">
    <citation type="submission" date="2018-06" db="EMBL/GenBank/DDBJ databases">
        <authorList>
            <person name="Zhirakovskaya E."/>
        </authorList>
    </citation>
    <scope>NUCLEOTIDE SEQUENCE</scope>
</reference>
<dbReference type="InterPro" id="IPR050767">
    <property type="entry name" value="Sel1_AlgK"/>
</dbReference>